<dbReference type="AlphaFoldDB" id="A0AAW0C610"/>
<dbReference type="EMBL" id="JAWWNJ010000021">
    <property type="protein sequence ID" value="KAK7034293.1"/>
    <property type="molecule type" value="Genomic_DNA"/>
</dbReference>
<organism evidence="1 2">
    <name type="scientific">Favolaschia claudopus</name>
    <dbReference type="NCBI Taxonomy" id="2862362"/>
    <lineage>
        <taxon>Eukaryota</taxon>
        <taxon>Fungi</taxon>
        <taxon>Dikarya</taxon>
        <taxon>Basidiomycota</taxon>
        <taxon>Agaricomycotina</taxon>
        <taxon>Agaricomycetes</taxon>
        <taxon>Agaricomycetidae</taxon>
        <taxon>Agaricales</taxon>
        <taxon>Marasmiineae</taxon>
        <taxon>Mycenaceae</taxon>
        <taxon>Favolaschia</taxon>
    </lineage>
</organism>
<reference evidence="1 2" key="1">
    <citation type="journal article" date="2024" name="J Genomics">
        <title>Draft genome sequencing and assembly of Favolaschia claudopus CIRM-BRFM 2984 isolated from oak limbs.</title>
        <authorList>
            <person name="Navarro D."/>
            <person name="Drula E."/>
            <person name="Chaduli D."/>
            <person name="Cazenave R."/>
            <person name="Ahrendt S."/>
            <person name="Wang J."/>
            <person name="Lipzen A."/>
            <person name="Daum C."/>
            <person name="Barry K."/>
            <person name="Grigoriev I.V."/>
            <person name="Favel A."/>
            <person name="Rosso M.N."/>
            <person name="Martin F."/>
        </authorList>
    </citation>
    <scope>NUCLEOTIDE SEQUENCE [LARGE SCALE GENOMIC DNA]</scope>
    <source>
        <strain evidence="1 2">CIRM-BRFM 2984</strain>
    </source>
</reference>
<dbReference type="Proteomes" id="UP001362999">
    <property type="component" value="Unassembled WGS sequence"/>
</dbReference>
<keyword evidence="2" id="KW-1185">Reference proteome</keyword>
<proteinExistence type="predicted"/>
<name>A0AAW0C610_9AGAR</name>
<protein>
    <submittedName>
        <fullName evidence="1">Uncharacterized protein</fullName>
    </submittedName>
</protein>
<evidence type="ECO:0000313" key="2">
    <source>
        <dbReference type="Proteomes" id="UP001362999"/>
    </source>
</evidence>
<accession>A0AAW0C610</accession>
<evidence type="ECO:0000313" key="1">
    <source>
        <dbReference type="EMBL" id="KAK7034293.1"/>
    </source>
</evidence>
<sequence length="172" mass="19256">MAEPACARRMIGGNLGAALLTLKPDWQTAKIRRSATASPNCVMLFGITSDFELTVQVWSKSVVDASYISRRVAEAAGGAKYSKKEEGEPEFPFWETREKNFVFAIIFRNCCKTNGKARLCAPSNQLQVQNNLMLRVVTLFELACQYRICVLHTLACYVPPTWTSTNRKQVVV</sequence>
<comment type="caution">
    <text evidence="1">The sequence shown here is derived from an EMBL/GenBank/DDBJ whole genome shotgun (WGS) entry which is preliminary data.</text>
</comment>
<gene>
    <name evidence="1" type="ORF">R3P38DRAFT_2772374</name>
</gene>